<feature type="coiled-coil region" evidence="1">
    <location>
        <begin position="348"/>
        <end position="375"/>
    </location>
</feature>
<reference evidence="5" key="2">
    <citation type="submission" date="2023-06" db="EMBL/GenBank/DDBJ databases">
        <authorList>
            <consortium name="Lawrence Berkeley National Laboratory"/>
            <person name="Haridas S."/>
            <person name="Hensen N."/>
            <person name="Bonometti L."/>
            <person name="Westerberg I."/>
            <person name="Brannstrom I.O."/>
            <person name="Guillou S."/>
            <person name="Cros-Aarteil S."/>
            <person name="Calhoun S."/>
            <person name="Kuo A."/>
            <person name="Mondo S."/>
            <person name="Pangilinan J."/>
            <person name="Riley R."/>
            <person name="Labutti K."/>
            <person name="Andreopoulos B."/>
            <person name="Lipzen A."/>
            <person name="Chen C."/>
            <person name="Yanf M."/>
            <person name="Daum C."/>
            <person name="Ng V."/>
            <person name="Clum A."/>
            <person name="Steindorff A."/>
            <person name="Ohm R."/>
            <person name="Martin F."/>
            <person name="Silar P."/>
            <person name="Natvig D."/>
            <person name="Lalanne C."/>
            <person name="Gautier V."/>
            <person name="Ament-Velasquez S.L."/>
            <person name="Kruys A."/>
            <person name="Hutchinson M.I."/>
            <person name="Powell A.J."/>
            <person name="Barry K."/>
            <person name="Miller A.N."/>
            <person name="Grigoriev I.V."/>
            <person name="Debuchy R."/>
            <person name="Gladieux P."/>
            <person name="Thoren M.H."/>
            <person name="Johannesson H."/>
        </authorList>
    </citation>
    <scope>NUCLEOTIDE SEQUENCE</scope>
    <source>
        <strain evidence="5">CBS 560.94</strain>
    </source>
</reference>
<protein>
    <recommendedName>
        <fullName evidence="7">Nuclear GTPase SLIP-GC</fullName>
    </recommendedName>
</protein>
<dbReference type="SUPFAM" id="SSF52540">
    <property type="entry name" value="P-loop containing nucleoside triphosphate hydrolases"/>
    <property type="match status" value="1"/>
</dbReference>
<sequence>MAEANAAEDSLKLIHLQRLKAETSPAKLEAGLESGIQLLDAIKAAFSDASSVPEIAKWIKSVDDLKGQTHKQRTVVGVVGSTGAGKSSVINAVLDQEDLVPTSNMRACTAVITEIAYNESNNEQEAYRGEVHFITKEQWIRELQVLYDDLNGLGGNNNASSDDNAAEEQQFGGESDAAFALDKIRCVYPEMPREDIRRLRFTPQGLAQDPSVAGILGTVKEITAPTCKVFMDQLKKYIDSKEKTRGKKKEAPQMEFWPLIKVVRIFVKSRILEPGLVLVDLVITPITRAVDNKAAQKLLGTSFKRRMQFDGTYSAMTVIYSKADNISVTEALRGIPEEHKARSDFAIVQLLENNRVQLEEELLPLEQRLKELKTLADFHDNSIEILEAALESADGDEVEVTTQSPATSKRKPRAAALKARKRLRKENESSASETEDDDSEDELNGSADEEEEPEKAEPISKEEAEKRLKELKAEKKAFKEERRDLEKKARVLRKSAKETRRELKRMKDSMKSACIQYRNEHSRPVIQHQFAEGVRELDQENAALEDEEGYDPTHEVRDYRELAARLPVFCVSSRAYQKMSGKLDKDEPTTGFLTLEETEIPALQRHALDIVSETRSAGCRKFLTAFSSFITSLEVQIVIAEKPLKLADNLREEELGFLKGTLDKLRKSFYLKLDEAFTDFKKTLESRIIKALKSAVRRAANSATDIVEGWGKRKDEGGIPYGTYRATCSRRGVFKGSVGPRDFNSELLEPFKQKIAPTWEQVFTRTLPQGIDALGQDLSSLLEDFQGQMHERPQLRDSSSYELVREQVKTMGAILRETAPFKCQCRAGQKEANRLFKPAIEEAMKVAYEKCVAERGLGSYKRMKDNMREHIDLVRKAMFNAGTEAVNKRLNDMLDVLRSAFEEHVDHVVAQVSDDYKSIVLDRNIFKALASAREVVKELLHNADNRFKAVLEPLAEATPPKPEDVVMGGMDNRPPLAFAHAPVTPKPPRTLPFRRARLCHRRRQFAGVLAGLSLWSPAPSVAPGTPATPSIKTENVDFSLRPTSVSRRP</sequence>
<dbReference type="RefSeq" id="XP_062679915.1">
    <property type="nucleotide sequence ID" value="XM_062825707.1"/>
</dbReference>
<dbReference type="Pfam" id="PF00350">
    <property type="entry name" value="Dynamin_N"/>
    <property type="match status" value="1"/>
</dbReference>
<accession>A0AAE0JBI8</accession>
<feature type="region of interest" description="Disordered" evidence="2">
    <location>
        <begin position="392"/>
        <end position="463"/>
    </location>
</feature>
<organism evidence="5 6">
    <name type="scientific">Neurospora tetraspora</name>
    <dbReference type="NCBI Taxonomy" id="94610"/>
    <lineage>
        <taxon>Eukaryota</taxon>
        <taxon>Fungi</taxon>
        <taxon>Dikarya</taxon>
        <taxon>Ascomycota</taxon>
        <taxon>Pezizomycotina</taxon>
        <taxon>Sordariomycetes</taxon>
        <taxon>Sordariomycetidae</taxon>
        <taxon>Sordariales</taxon>
        <taxon>Sordariaceae</taxon>
        <taxon>Neurospora</taxon>
    </lineage>
</organism>
<keyword evidence="1" id="KW-0175">Coiled coil</keyword>
<dbReference type="AlphaFoldDB" id="A0AAE0JBI8"/>
<dbReference type="Pfam" id="PF24564">
    <property type="entry name" value="DUF7605"/>
    <property type="match status" value="1"/>
</dbReference>
<comment type="caution">
    <text evidence="5">The sequence shown here is derived from an EMBL/GenBank/DDBJ whole genome shotgun (WGS) entry which is preliminary data.</text>
</comment>
<reference evidence="5" key="1">
    <citation type="journal article" date="2023" name="Mol. Phylogenet. Evol.">
        <title>Genome-scale phylogeny and comparative genomics of the fungal order Sordariales.</title>
        <authorList>
            <person name="Hensen N."/>
            <person name="Bonometti L."/>
            <person name="Westerberg I."/>
            <person name="Brannstrom I.O."/>
            <person name="Guillou S."/>
            <person name="Cros-Aarteil S."/>
            <person name="Calhoun S."/>
            <person name="Haridas S."/>
            <person name="Kuo A."/>
            <person name="Mondo S."/>
            <person name="Pangilinan J."/>
            <person name="Riley R."/>
            <person name="LaButti K."/>
            <person name="Andreopoulos B."/>
            <person name="Lipzen A."/>
            <person name="Chen C."/>
            <person name="Yan M."/>
            <person name="Daum C."/>
            <person name="Ng V."/>
            <person name="Clum A."/>
            <person name="Steindorff A."/>
            <person name="Ohm R.A."/>
            <person name="Martin F."/>
            <person name="Silar P."/>
            <person name="Natvig D.O."/>
            <person name="Lalanne C."/>
            <person name="Gautier V."/>
            <person name="Ament-Velasquez S.L."/>
            <person name="Kruys A."/>
            <person name="Hutchinson M.I."/>
            <person name="Powell A.J."/>
            <person name="Barry K."/>
            <person name="Miller A.N."/>
            <person name="Grigoriev I.V."/>
            <person name="Debuchy R."/>
            <person name="Gladieux P."/>
            <person name="Hiltunen Thoren M."/>
            <person name="Johannesson H."/>
        </authorList>
    </citation>
    <scope>NUCLEOTIDE SEQUENCE</scope>
    <source>
        <strain evidence="5">CBS 560.94</strain>
    </source>
</reference>
<feature type="compositionally biased region" description="Acidic residues" evidence="2">
    <location>
        <begin position="433"/>
        <end position="454"/>
    </location>
</feature>
<proteinExistence type="predicted"/>
<dbReference type="Gene3D" id="3.40.50.300">
    <property type="entry name" value="P-loop containing nucleotide triphosphate hydrolases"/>
    <property type="match status" value="1"/>
</dbReference>
<evidence type="ECO:0000259" key="3">
    <source>
        <dbReference type="Pfam" id="PF00350"/>
    </source>
</evidence>
<gene>
    <name evidence="5" type="ORF">B0H65DRAFT_444904</name>
</gene>
<feature type="compositionally biased region" description="Basic residues" evidence="2">
    <location>
        <begin position="408"/>
        <end position="424"/>
    </location>
</feature>
<evidence type="ECO:0000259" key="4">
    <source>
        <dbReference type="Pfam" id="PF24564"/>
    </source>
</evidence>
<dbReference type="PANTHER" id="PTHR36681">
    <property type="entry name" value="NUCLEAR GTPASE, GERMINAL CENTER-ASSOCIATED, TANDEM DUPLICATE 3"/>
    <property type="match status" value="1"/>
</dbReference>
<dbReference type="PANTHER" id="PTHR36681:SF3">
    <property type="entry name" value="NUCLEAR GTPASE, GERMINAL CENTER-ASSOCIATED, TANDEM DUPLICATE 3"/>
    <property type="match status" value="1"/>
</dbReference>
<dbReference type="InterPro" id="IPR045063">
    <property type="entry name" value="Dynamin_N"/>
</dbReference>
<feature type="domain" description="DUF7605" evidence="4">
    <location>
        <begin position="719"/>
        <end position="872"/>
    </location>
</feature>
<feature type="domain" description="Dynamin N-terminal" evidence="3">
    <location>
        <begin position="76"/>
        <end position="138"/>
    </location>
</feature>
<feature type="region of interest" description="Disordered" evidence="2">
    <location>
        <begin position="1019"/>
        <end position="1049"/>
    </location>
</feature>
<evidence type="ECO:0008006" key="7">
    <source>
        <dbReference type="Google" id="ProtNLM"/>
    </source>
</evidence>
<dbReference type="InterPro" id="IPR027417">
    <property type="entry name" value="P-loop_NTPase"/>
</dbReference>
<evidence type="ECO:0000256" key="1">
    <source>
        <dbReference type="SAM" id="Coils"/>
    </source>
</evidence>
<dbReference type="GeneID" id="87862861"/>
<evidence type="ECO:0000313" key="6">
    <source>
        <dbReference type="Proteomes" id="UP001278500"/>
    </source>
</evidence>
<evidence type="ECO:0000256" key="2">
    <source>
        <dbReference type="SAM" id="MobiDB-lite"/>
    </source>
</evidence>
<evidence type="ECO:0000313" key="5">
    <source>
        <dbReference type="EMBL" id="KAK3340973.1"/>
    </source>
</evidence>
<dbReference type="EMBL" id="JAUEPP010000006">
    <property type="protein sequence ID" value="KAK3340973.1"/>
    <property type="molecule type" value="Genomic_DNA"/>
</dbReference>
<dbReference type="InterPro" id="IPR056024">
    <property type="entry name" value="DUF7605"/>
</dbReference>
<dbReference type="Proteomes" id="UP001278500">
    <property type="component" value="Unassembled WGS sequence"/>
</dbReference>
<name>A0AAE0JBI8_9PEZI</name>
<keyword evidence="6" id="KW-1185">Reference proteome</keyword>